<gene>
    <name evidence="1" type="ordered locus">SELR_26810</name>
</gene>
<organism evidence="1 2">
    <name type="scientific">Selenomonas ruminantium subsp. lactilytica (strain NBRC 103574 / TAM6421)</name>
    <dbReference type="NCBI Taxonomy" id="927704"/>
    <lineage>
        <taxon>Bacteria</taxon>
        <taxon>Bacillati</taxon>
        <taxon>Bacillota</taxon>
        <taxon>Negativicutes</taxon>
        <taxon>Selenomonadales</taxon>
        <taxon>Selenomonadaceae</taxon>
        <taxon>Selenomonas</taxon>
    </lineage>
</organism>
<sequence>MCKIMEEIQDKGHKKGFEEGRSQMAVDTAMDMLRDNEPLEKIVKYSHLPLERVQELAATLH</sequence>
<dbReference type="HOGENOM" id="CLU_2920169_0_0_9"/>
<dbReference type="AlphaFoldDB" id="I0GUF2"/>
<accession>I0GUF2</accession>
<dbReference type="PATRIC" id="fig|927704.6.peg.2767"/>
<dbReference type="Proteomes" id="UP000007887">
    <property type="component" value="Chromosome"/>
</dbReference>
<protein>
    <recommendedName>
        <fullName evidence="3">Transposase</fullName>
    </recommendedName>
</protein>
<evidence type="ECO:0000313" key="2">
    <source>
        <dbReference type="Proteomes" id="UP000007887"/>
    </source>
</evidence>
<proteinExistence type="predicted"/>
<reference evidence="1 2" key="1">
    <citation type="submission" date="2011-10" db="EMBL/GenBank/DDBJ databases">
        <title>Whole genome sequence of Selenomonas ruminantium subsp. lactilytica TAM6421.</title>
        <authorList>
            <person name="Oguchi A."/>
            <person name="Ankai A."/>
            <person name="Kaneko J."/>
            <person name="Yamada-Narita S."/>
            <person name="Fukui S."/>
            <person name="Takahashi M."/>
            <person name="Onodera T."/>
            <person name="Kojima S."/>
            <person name="Fushimi T."/>
            <person name="Abe N."/>
            <person name="Kamio Y."/>
            <person name="Yamazaki S."/>
            <person name="Fujita N."/>
        </authorList>
    </citation>
    <scope>NUCLEOTIDE SEQUENCE [LARGE SCALE GENOMIC DNA]</scope>
    <source>
        <strain evidence="2">NBRC 103574 / TAM6421</strain>
    </source>
</reference>
<dbReference type="EMBL" id="AP012292">
    <property type="protein sequence ID" value="BAL84389.1"/>
    <property type="molecule type" value="Genomic_DNA"/>
</dbReference>
<evidence type="ECO:0008006" key="3">
    <source>
        <dbReference type="Google" id="ProtNLM"/>
    </source>
</evidence>
<dbReference type="RefSeq" id="WP_014425806.1">
    <property type="nucleotide sequence ID" value="NC_017068.1"/>
</dbReference>
<evidence type="ECO:0000313" key="1">
    <source>
        <dbReference type="EMBL" id="BAL84389.1"/>
    </source>
</evidence>
<dbReference type="KEGG" id="sri:SELR_26810"/>
<name>I0GUF2_SELRL</name>